<dbReference type="InterPro" id="IPR017595">
    <property type="entry name" value="OHCU_decarboxylase-2"/>
</dbReference>
<dbReference type="Pfam" id="PF09349">
    <property type="entry name" value="OHCU_decarbox"/>
    <property type="match status" value="1"/>
</dbReference>
<dbReference type="NCBIfam" id="TIGR03180">
    <property type="entry name" value="UraD_2"/>
    <property type="match status" value="1"/>
</dbReference>
<dbReference type="PANTHER" id="PTHR43466">
    <property type="entry name" value="2-OXO-4-HYDROXY-4-CARBOXY-5-UREIDOIMIDAZOLINE DECARBOXYLASE-RELATED"/>
    <property type="match status" value="1"/>
</dbReference>
<proteinExistence type="predicted"/>
<protein>
    <recommendedName>
        <fullName evidence="3">2-oxo-4-hydroxy-4-carboxy-5-ureidoimidazoline decarboxylase</fullName>
        <ecNumber evidence="3">4.1.1.97</ecNumber>
    </recommendedName>
</protein>
<dbReference type="Proteomes" id="UP000466794">
    <property type="component" value="Unassembled WGS sequence"/>
</dbReference>
<dbReference type="GO" id="GO:0006144">
    <property type="term" value="P:purine nucleobase metabolic process"/>
    <property type="evidence" value="ECO:0007669"/>
    <property type="project" value="UniProtKB-KW"/>
</dbReference>
<feature type="domain" description="Oxo-4-hydroxy-4-carboxy-5-ureidoimidazoline decarboxylase" evidence="8">
    <location>
        <begin position="7"/>
        <end position="159"/>
    </location>
</feature>
<keyword evidence="4" id="KW-0659">Purine metabolism</keyword>
<organism evidence="9 10">
    <name type="scientific">Nocardia terrae</name>
    <dbReference type="NCBI Taxonomy" id="2675851"/>
    <lineage>
        <taxon>Bacteria</taxon>
        <taxon>Bacillati</taxon>
        <taxon>Actinomycetota</taxon>
        <taxon>Actinomycetes</taxon>
        <taxon>Mycobacteriales</taxon>
        <taxon>Nocardiaceae</taxon>
        <taxon>Nocardia</taxon>
    </lineage>
</organism>
<dbReference type="PANTHER" id="PTHR43466:SF1">
    <property type="entry name" value="2-OXO-4-HYDROXY-4-CARBOXY-5-UREIDOIMIDAZOLINE DECARBOXYLASE-RELATED"/>
    <property type="match status" value="1"/>
</dbReference>
<dbReference type="InterPro" id="IPR018020">
    <property type="entry name" value="OHCU_decarboxylase"/>
</dbReference>
<gene>
    <name evidence="9" type="primary">uraD</name>
    <name evidence="9" type="ORF">GPX89_28960</name>
</gene>
<dbReference type="GO" id="GO:0051997">
    <property type="term" value="F:2-oxo-4-hydroxy-4-carboxy-5-ureidoimidazoline decarboxylase activity"/>
    <property type="evidence" value="ECO:0007669"/>
    <property type="project" value="UniProtKB-EC"/>
</dbReference>
<evidence type="ECO:0000256" key="5">
    <source>
        <dbReference type="ARBA" id="ARBA00022793"/>
    </source>
</evidence>
<evidence type="ECO:0000256" key="6">
    <source>
        <dbReference type="ARBA" id="ARBA00023239"/>
    </source>
</evidence>
<evidence type="ECO:0000256" key="4">
    <source>
        <dbReference type="ARBA" id="ARBA00022631"/>
    </source>
</evidence>
<evidence type="ECO:0000313" key="10">
    <source>
        <dbReference type="Proteomes" id="UP000466794"/>
    </source>
</evidence>
<evidence type="ECO:0000256" key="3">
    <source>
        <dbReference type="ARBA" id="ARBA00012257"/>
    </source>
</evidence>
<dbReference type="SUPFAM" id="SSF158694">
    <property type="entry name" value="UraD-Like"/>
    <property type="match status" value="1"/>
</dbReference>
<evidence type="ECO:0000256" key="7">
    <source>
        <dbReference type="SAM" id="MobiDB-lite"/>
    </source>
</evidence>
<evidence type="ECO:0000259" key="8">
    <source>
        <dbReference type="Pfam" id="PF09349"/>
    </source>
</evidence>
<dbReference type="EMBL" id="WRPP01000006">
    <property type="protein sequence ID" value="MVU81259.1"/>
    <property type="molecule type" value="Genomic_DNA"/>
</dbReference>
<comment type="catalytic activity">
    <reaction evidence="1">
        <text>5-hydroxy-2-oxo-4-ureido-2,5-dihydro-1H-imidazole-5-carboxylate + H(+) = (S)-allantoin + CO2</text>
        <dbReference type="Rhea" id="RHEA:26301"/>
        <dbReference type="ChEBI" id="CHEBI:15378"/>
        <dbReference type="ChEBI" id="CHEBI:15678"/>
        <dbReference type="ChEBI" id="CHEBI:16526"/>
        <dbReference type="ChEBI" id="CHEBI:58639"/>
        <dbReference type="EC" id="4.1.1.97"/>
    </reaction>
</comment>
<dbReference type="AlphaFoldDB" id="A0A7K1V497"/>
<dbReference type="NCBIfam" id="NF010372">
    <property type="entry name" value="PRK13798.1"/>
    <property type="match status" value="1"/>
</dbReference>
<keyword evidence="5" id="KW-0210">Decarboxylase</keyword>
<accession>A0A7K1V497</accession>
<dbReference type="GO" id="GO:0019628">
    <property type="term" value="P:urate catabolic process"/>
    <property type="evidence" value="ECO:0007669"/>
    <property type="project" value="TreeGrafter"/>
</dbReference>
<dbReference type="Gene3D" id="1.10.3330.10">
    <property type="entry name" value="Oxo-4-hydroxy-4-carboxy-5-ureidoimidazoline decarboxylase"/>
    <property type="match status" value="1"/>
</dbReference>
<evidence type="ECO:0000256" key="2">
    <source>
        <dbReference type="ARBA" id="ARBA00004754"/>
    </source>
</evidence>
<keyword evidence="6 9" id="KW-0456">Lyase</keyword>
<feature type="region of interest" description="Disordered" evidence="7">
    <location>
        <begin position="71"/>
        <end position="90"/>
    </location>
</feature>
<name>A0A7K1V497_9NOCA</name>
<reference evidence="9 10" key="1">
    <citation type="submission" date="2019-12" db="EMBL/GenBank/DDBJ databases">
        <title>Nocardia sp. nov. ET3-3 isolated from soil.</title>
        <authorList>
            <person name="Kanchanasin P."/>
            <person name="Tanasupawat S."/>
            <person name="Yuki M."/>
            <person name="Kudo T."/>
        </authorList>
    </citation>
    <scope>NUCLEOTIDE SEQUENCE [LARGE SCALE GENOMIC DNA]</scope>
    <source>
        <strain evidence="9 10">ET3-3</strain>
    </source>
</reference>
<dbReference type="InterPro" id="IPR036778">
    <property type="entry name" value="OHCU_decarboxylase_sf"/>
</dbReference>
<feature type="compositionally biased region" description="Polar residues" evidence="7">
    <location>
        <begin position="80"/>
        <end position="90"/>
    </location>
</feature>
<keyword evidence="10" id="KW-1185">Reference proteome</keyword>
<evidence type="ECO:0000313" key="9">
    <source>
        <dbReference type="EMBL" id="MVU81259.1"/>
    </source>
</evidence>
<comment type="pathway">
    <text evidence="2">Purine metabolism; urate degradation; (S)-allantoin from urate: step 3/3.</text>
</comment>
<dbReference type="EC" id="4.1.1.97" evidence="3"/>
<sequence length="164" mass="17714">MTLVEFNSTASEELLPVLLTCCDAPSWADGVLAARPYADIDGLLARADELASGLPASEVDRALSAHPRIGDRVQGKDTHSAWSRQEQSGVSQDESVAAQLLEGNLAYEKRFGKVFLICATGLSAEQILASLNERLTNDDETEAATVAEELRKIAVLRLRKVFDA</sequence>
<evidence type="ECO:0000256" key="1">
    <source>
        <dbReference type="ARBA" id="ARBA00001163"/>
    </source>
</evidence>
<comment type="caution">
    <text evidence="9">The sequence shown here is derived from an EMBL/GenBank/DDBJ whole genome shotgun (WGS) entry which is preliminary data.</text>
</comment>